<dbReference type="GO" id="GO:0006950">
    <property type="term" value="P:response to stress"/>
    <property type="evidence" value="ECO:0007669"/>
    <property type="project" value="TreeGrafter"/>
</dbReference>
<evidence type="ECO:0000259" key="1">
    <source>
        <dbReference type="PROSITE" id="PS50995"/>
    </source>
</evidence>
<sequence length="143" mass="15863">MIDVNREAELRRAVEALYFGYRAFTALPDAILAEYDLGRAHHRVLYFVQRERGISIGELTAVLAVTKQAVNRPIRDLEALGMLTIEADETDRRVRRLATTPRGAELEARLTGVQAELLADVFDGAGERAEAGWRAVIGRLAGM</sequence>
<dbReference type="Pfam" id="PF12802">
    <property type="entry name" value="MarR_2"/>
    <property type="match status" value="1"/>
</dbReference>
<reference evidence="2 3" key="1">
    <citation type="submission" date="2020-08" db="EMBL/GenBank/DDBJ databases">
        <title>Sequencing the genomes of 1000 actinobacteria strains.</title>
        <authorList>
            <person name="Klenk H.-P."/>
        </authorList>
    </citation>
    <scope>NUCLEOTIDE SEQUENCE [LARGE SCALE GENOMIC DNA]</scope>
    <source>
        <strain evidence="2 3">DSM 45298</strain>
    </source>
</reference>
<accession>A0A840F010</accession>
<dbReference type="PANTHER" id="PTHR33164:SF44">
    <property type="entry name" value="TRANSCRIPTIONAL REGULATORY PROTEIN"/>
    <property type="match status" value="1"/>
</dbReference>
<dbReference type="EMBL" id="JACIFP010000001">
    <property type="protein sequence ID" value="MBB4135888.1"/>
    <property type="molecule type" value="Genomic_DNA"/>
</dbReference>
<name>A0A840F010_9ACTN</name>
<dbReference type="SMART" id="SM00347">
    <property type="entry name" value="HTH_MARR"/>
    <property type="match status" value="1"/>
</dbReference>
<dbReference type="InterPro" id="IPR000835">
    <property type="entry name" value="HTH_MarR-typ"/>
</dbReference>
<feature type="domain" description="HTH marR-type" evidence="1">
    <location>
        <begin position="7"/>
        <end position="142"/>
    </location>
</feature>
<dbReference type="InterPro" id="IPR036388">
    <property type="entry name" value="WH-like_DNA-bd_sf"/>
</dbReference>
<dbReference type="GO" id="GO:0003700">
    <property type="term" value="F:DNA-binding transcription factor activity"/>
    <property type="evidence" value="ECO:0007669"/>
    <property type="project" value="InterPro"/>
</dbReference>
<dbReference type="InterPro" id="IPR039422">
    <property type="entry name" value="MarR/SlyA-like"/>
</dbReference>
<protein>
    <submittedName>
        <fullName evidence="2">DNA-binding MarR family transcriptional regulator</fullName>
    </submittedName>
</protein>
<gene>
    <name evidence="2" type="ORF">BKA16_002440</name>
</gene>
<dbReference type="GO" id="GO:0003677">
    <property type="term" value="F:DNA binding"/>
    <property type="evidence" value="ECO:0007669"/>
    <property type="project" value="UniProtKB-KW"/>
</dbReference>
<organism evidence="2 3">
    <name type="scientific">Gordonia humi</name>
    <dbReference type="NCBI Taxonomy" id="686429"/>
    <lineage>
        <taxon>Bacteria</taxon>
        <taxon>Bacillati</taxon>
        <taxon>Actinomycetota</taxon>
        <taxon>Actinomycetes</taxon>
        <taxon>Mycobacteriales</taxon>
        <taxon>Gordoniaceae</taxon>
        <taxon>Gordonia</taxon>
    </lineage>
</organism>
<comment type="caution">
    <text evidence="2">The sequence shown here is derived from an EMBL/GenBank/DDBJ whole genome shotgun (WGS) entry which is preliminary data.</text>
</comment>
<evidence type="ECO:0000313" key="2">
    <source>
        <dbReference type="EMBL" id="MBB4135888.1"/>
    </source>
</evidence>
<dbReference type="SUPFAM" id="SSF46785">
    <property type="entry name" value="Winged helix' DNA-binding domain"/>
    <property type="match status" value="1"/>
</dbReference>
<keyword evidence="3" id="KW-1185">Reference proteome</keyword>
<proteinExistence type="predicted"/>
<dbReference type="InterPro" id="IPR036390">
    <property type="entry name" value="WH_DNA-bd_sf"/>
</dbReference>
<dbReference type="Gene3D" id="1.10.10.10">
    <property type="entry name" value="Winged helix-like DNA-binding domain superfamily/Winged helix DNA-binding domain"/>
    <property type="match status" value="1"/>
</dbReference>
<dbReference type="PANTHER" id="PTHR33164">
    <property type="entry name" value="TRANSCRIPTIONAL REGULATOR, MARR FAMILY"/>
    <property type="match status" value="1"/>
</dbReference>
<dbReference type="PROSITE" id="PS50995">
    <property type="entry name" value="HTH_MARR_2"/>
    <property type="match status" value="1"/>
</dbReference>
<keyword evidence="2" id="KW-0238">DNA-binding</keyword>
<evidence type="ECO:0000313" key="3">
    <source>
        <dbReference type="Proteomes" id="UP000551501"/>
    </source>
</evidence>
<dbReference type="AlphaFoldDB" id="A0A840F010"/>
<dbReference type="RefSeq" id="WP_183370890.1">
    <property type="nucleotide sequence ID" value="NZ_BAABHL010000040.1"/>
</dbReference>
<dbReference type="Proteomes" id="UP000551501">
    <property type="component" value="Unassembled WGS sequence"/>
</dbReference>